<gene>
    <name evidence="4" type="primary">RtcA</name>
    <name evidence="4" type="ORF">EVAR_25197_1</name>
</gene>
<feature type="domain" description="RNA 3'-terminal phosphate cyclase" evidence="2">
    <location>
        <begin position="160"/>
        <end position="405"/>
    </location>
</feature>
<evidence type="ECO:0000259" key="2">
    <source>
        <dbReference type="Pfam" id="PF01137"/>
    </source>
</evidence>
<dbReference type="PANTHER" id="PTHR11096:SF0">
    <property type="entry name" value="RNA 3'-TERMINAL PHOSPHATE CYCLASE"/>
    <property type="match status" value="1"/>
</dbReference>
<dbReference type="InterPro" id="IPR000228">
    <property type="entry name" value="RNA3'_term_phos_cyc"/>
</dbReference>
<dbReference type="PANTHER" id="PTHR11096">
    <property type="entry name" value="RNA 3' TERMINAL PHOSPHATE CYCLASE"/>
    <property type="match status" value="1"/>
</dbReference>
<dbReference type="InterPro" id="IPR013791">
    <property type="entry name" value="RNA3'-term_phos_cycl_insert"/>
</dbReference>
<keyword evidence="5" id="KW-1185">Reference proteome</keyword>
<dbReference type="Proteomes" id="UP000299102">
    <property type="component" value="Unassembled WGS sequence"/>
</dbReference>
<evidence type="ECO:0000313" key="5">
    <source>
        <dbReference type="Proteomes" id="UP000299102"/>
    </source>
</evidence>
<dbReference type="GO" id="GO:0003963">
    <property type="term" value="F:RNA-3'-phosphate cyclase activity"/>
    <property type="evidence" value="ECO:0007669"/>
    <property type="project" value="TreeGrafter"/>
</dbReference>
<dbReference type="GO" id="GO:0006396">
    <property type="term" value="P:RNA processing"/>
    <property type="evidence" value="ECO:0007669"/>
    <property type="project" value="InterPro"/>
</dbReference>
<dbReference type="InterPro" id="IPR037136">
    <property type="entry name" value="RNA3'_phos_cyclase_dom_sf"/>
</dbReference>
<dbReference type="AlphaFoldDB" id="A0A4C1WI04"/>
<feature type="domain" description="RNA 3'-terminal phosphate cyclase insert" evidence="3">
    <location>
        <begin position="252"/>
        <end position="352"/>
    </location>
</feature>
<evidence type="ECO:0000313" key="4">
    <source>
        <dbReference type="EMBL" id="GBP50500.1"/>
    </source>
</evidence>
<protein>
    <recommendedName>
        <fullName evidence="1">RNA 3'-terminal phosphate cyclase</fullName>
    </recommendedName>
</protein>
<dbReference type="InterPro" id="IPR013792">
    <property type="entry name" value="RNA3'P_cycl/enolpyr_Trfase_a/b"/>
</dbReference>
<name>A0A4C1WI04_EUMVA</name>
<dbReference type="STRING" id="151549.A0A4C1WI04"/>
<dbReference type="InterPro" id="IPR023797">
    <property type="entry name" value="RNA3'_phos_cyclase_dom"/>
</dbReference>
<accession>A0A4C1WI04</accession>
<dbReference type="OrthoDB" id="25029at2759"/>
<evidence type="ECO:0000259" key="3">
    <source>
        <dbReference type="Pfam" id="PF05189"/>
    </source>
</evidence>
<dbReference type="SUPFAM" id="SSF55205">
    <property type="entry name" value="EPT/RTPC-like"/>
    <property type="match status" value="2"/>
</dbReference>
<dbReference type="GO" id="GO:0005634">
    <property type="term" value="C:nucleus"/>
    <property type="evidence" value="ECO:0007669"/>
    <property type="project" value="TreeGrafter"/>
</dbReference>
<evidence type="ECO:0000256" key="1">
    <source>
        <dbReference type="ARBA" id="ARBA00021428"/>
    </source>
</evidence>
<comment type="caution">
    <text evidence="4">The sequence shown here is derived from an EMBL/GenBank/DDBJ whole genome shotgun (WGS) entry which is preliminary data.</text>
</comment>
<dbReference type="EMBL" id="BGZK01000567">
    <property type="protein sequence ID" value="GBP50500.1"/>
    <property type="molecule type" value="Genomic_DNA"/>
</dbReference>
<reference evidence="4 5" key="1">
    <citation type="journal article" date="2019" name="Commun. Biol.">
        <title>The bagworm genome reveals a unique fibroin gene that provides high tensile strength.</title>
        <authorList>
            <person name="Kono N."/>
            <person name="Nakamura H."/>
            <person name="Ohtoshi R."/>
            <person name="Tomita M."/>
            <person name="Numata K."/>
            <person name="Arakawa K."/>
        </authorList>
    </citation>
    <scope>NUCLEOTIDE SEQUENCE [LARGE SCALE GENOMIC DNA]</scope>
</reference>
<sequence>MCGGLVTPCMPVPVVCELWMTGLAGLSQPWIWGGKPSYPPRAAVSEGAKSFSLVHFLSDDHFKVSRQYSPKLEAPPRSQFYTLSSTGREPLFEFLKGRYAWVSQLHARTSTPAQSQGRRIYRRVYSFKRRFERSAQMRGSSKTIPSTVAAETDRIESSPILTVGSLSSLPFAIALPCALLADSTIILDLRGGTNADMAPQIDYMTEVYRPLLEKFGATFDFDLHKRGYFPKGGGHATITINPVSQLRHIVLTDPGNIKCIYGWSFVAGNLSIRLADKMSGGATQELVSKLSQSMAKAIKIECYKELREMAPDNCNVCETSTGCILGGDALGKRDVEPLAVGRSAAAQLLAALDCGACLDHYAQDQVIILMALANGRSAVRVGEVTLHTKTAIHIAETVAKVKFTITPQGNNNIIECNGLGFVNASVPR</sequence>
<organism evidence="4 5">
    <name type="scientific">Eumeta variegata</name>
    <name type="common">Bagworm moth</name>
    <name type="synonym">Eumeta japonica</name>
    <dbReference type="NCBI Taxonomy" id="151549"/>
    <lineage>
        <taxon>Eukaryota</taxon>
        <taxon>Metazoa</taxon>
        <taxon>Ecdysozoa</taxon>
        <taxon>Arthropoda</taxon>
        <taxon>Hexapoda</taxon>
        <taxon>Insecta</taxon>
        <taxon>Pterygota</taxon>
        <taxon>Neoptera</taxon>
        <taxon>Endopterygota</taxon>
        <taxon>Lepidoptera</taxon>
        <taxon>Glossata</taxon>
        <taxon>Ditrysia</taxon>
        <taxon>Tineoidea</taxon>
        <taxon>Psychidae</taxon>
        <taxon>Oiketicinae</taxon>
        <taxon>Eumeta</taxon>
    </lineage>
</organism>
<dbReference type="Gene3D" id="3.65.10.20">
    <property type="entry name" value="RNA 3'-terminal phosphate cyclase domain"/>
    <property type="match status" value="2"/>
</dbReference>
<proteinExistence type="predicted"/>
<dbReference type="Pfam" id="PF05189">
    <property type="entry name" value="RTC_insert"/>
    <property type="match status" value="1"/>
</dbReference>
<dbReference type="Pfam" id="PF01137">
    <property type="entry name" value="RTC"/>
    <property type="match status" value="1"/>
</dbReference>